<accession>A0A9D3XG13</accession>
<feature type="region of interest" description="Disordered" evidence="1">
    <location>
        <begin position="55"/>
        <end position="83"/>
    </location>
</feature>
<evidence type="ECO:0000313" key="3">
    <source>
        <dbReference type="Proteomes" id="UP000827986"/>
    </source>
</evidence>
<organism evidence="2 3">
    <name type="scientific">Mauremys mutica</name>
    <name type="common">yellowpond turtle</name>
    <dbReference type="NCBI Taxonomy" id="74926"/>
    <lineage>
        <taxon>Eukaryota</taxon>
        <taxon>Metazoa</taxon>
        <taxon>Chordata</taxon>
        <taxon>Craniata</taxon>
        <taxon>Vertebrata</taxon>
        <taxon>Euteleostomi</taxon>
        <taxon>Archelosauria</taxon>
        <taxon>Testudinata</taxon>
        <taxon>Testudines</taxon>
        <taxon>Cryptodira</taxon>
        <taxon>Durocryptodira</taxon>
        <taxon>Testudinoidea</taxon>
        <taxon>Geoemydidae</taxon>
        <taxon>Geoemydinae</taxon>
        <taxon>Mauremys</taxon>
    </lineage>
</organism>
<proteinExistence type="predicted"/>
<evidence type="ECO:0000256" key="1">
    <source>
        <dbReference type="SAM" id="MobiDB-lite"/>
    </source>
</evidence>
<gene>
    <name evidence="2" type="ORF">KIL84_000307</name>
</gene>
<keyword evidence="3" id="KW-1185">Reference proteome</keyword>
<comment type="caution">
    <text evidence="2">The sequence shown here is derived from an EMBL/GenBank/DDBJ whole genome shotgun (WGS) entry which is preliminary data.</text>
</comment>
<dbReference type="AlphaFoldDB" id="A0A9D3XG13"/>
<dbReference type="Proteomes" id="UP000827986">
    <property type="component" value="Unassembled WGS sequence"/>
</dbReference>
<name>A0A9D3XG13_9SAUR</name>
<evidence type="ECO:0000313" key="2">
    <source>
        <dbReference type="EMBL" id="KAH1178976.1"/>
    </source>
</evidence>
<feature type="region of interest" description="Disordered" evidence="1">
    <location>
        <begin position="1"/>
        <end position="23"/>
    </location>
</feature>
<reference evidence="2" key="1">
    <citation type="submission" date="2021-09" db="EMBL/GenBank/DDBJ databases">
        <title>The genome of Mauremys mutica provides insights into the evolution of semi-aquatic lifestyle.</title>
        <authorList>
            <person name="Gong S."/>
            <person name="Gao Y."/>
        </authorList>
    </citation>
    <scope>NUCLEOTIDE SEQUENCE</scope>
    <source>
        <strain evidence="2">MM-2020</strain>
        <tissue evidence="2">Muscle</tissue>
    </source>
</reference>
<feature type="compositionally biased region" description="Polar residues" evidence="1">
    <location>
        <begin position="62"/>
        <end position="71"/>
    </location>
</feature>
<protein>
    <submittedName>
        <fullName evidence="2">Uncharacterized protein</fullName>
    </submittedName>
</protein>
<sequence length="160" mass="18227">MSPKTPGADPPPAPEMPLKTPERTTARLRGVCWGDAVMAKFVEFYSDAVNLKSSELKRKKQPQQYTPQRPQATEHMTRPITSEGGQRVLEIDLDFTRSEEEEFPAKRLRTNITLTPDLSQLYLGKRFLAPYTSQNRASCAWLPPPTFQYLSCRTRVTVLK</sequence>
<dbReference type="EMBL" id="JAHDVG010000473">
    <property type="protein sequence ID" value="KAH1178976.1"/>
    <property type="molecule type" value="Genomic_DNA"/>
</dbReference>